<protein>
    <recommendedName>
        <fullName evidence="11">C2H2-type domain-containing protein</fullName>
    </recommendedName>
</protein>
<dbReference type="GO" id="GO:0005634">
    <property type="term" value="C:nucleus"/>
    <property type="evidence" value="ECO:0007669"/>
    <property type="project" value="UniProtKB-SubCell"/>
</dbReference>
<dbReference type="FunFam" id="3.30.160.60:FF:001289">
    <property type="entry name" value="Zinc finger protein 574"/>
    <property type="match status" value="1"/>
</dbReference>
<dbReference type="GO" id="GO:0008270">
    <property type="term" value="F:zinc ion binding"/>
    <property type="evidence" value="ECO:0007669"/>
    <property type="project" value="UniProtKB-KW"/>
</dbReference>
<keyword evidence="6" id="KW-0805">Transcription regulation</keyword>
<dbReference type="STRING" id="6832.A0A553NCS6"/>
<dbReference type="FunFam" id="3.30.160.60:FF:000005">
    <property type="entry name" value="Zinc finger protein 14 homolog"/>
    <property type="match status" value="1"/>
</dbReference>
<dbReference type="Gene3D" id="3.30.160.60">
    <property type="entry name" value="Classic Zinc Finger"/>
    <property type="match status" value="5"/>
</dbReference>
<dbReference type="PROSITE" id="PS50157">
    <property type="entry name" value="ZINC_FINGER_C2H2_2"/>
    <property type="match status" value="6"/>
</dbReference>
<dbReference type="PANTHER" id="PTHR23235">
    <property type="entry name" value="KRUEPPEL-LIKE TRANSCRIPTION FACTOR"/>
    <property type="match status" value="1"/>
</dbReference>
<dbReference type="Pfam" id="PF00096">
    <property type="entry name" value="zf-C2H2"/>
    <property type="match status" value="1"/>
</dbReference>
<keyword evidence="3" id="KW-0677">Repeat</keyword>
<feature type="domain" description="C2H2-type" evidence="11">
    <location>
        <begin position="347"/>
        <end position="372"/>
    </location>
</feature>
<feature type="compositionally biased region" description="Low complexity" evidence="10">
    <location>
        <begin position="820"/>
        <end position="829"/>
    </location>
</feature>
<reference evidence="12 13" key="1">
    <citation type="journal article" date="2018" name="Nat. Ecol. Evol.">
        <title>Genomic signatures of mitonuclear coevolution across populations of Tigriopus californicus.</title>
        <authorList>
            <person name="Barreto F.S."/>
            <person name="Watson E.T."/>
            <person name="Lima T.G."/>
            <person name="Willett C.S."/>
            <person name="Edmands S."/>
            <person name="Li W."/>
            <person name="Burton R.S."/>
        </authorList>
    </citation>
    <scope>NUCLEOTIDE SEQUENCE [LARGE SCALE GENOMIC DNA]</scope>
    <source>
        <strain evidence="12 13">San Diego</strain>
    </source>
</reference>
<feature type="region of interest" description="Disordered" evidence="10">
    <location>
        <begin position="410"/>
        <end position="431"/>
    </location>
</feature>
<dbReference type="InterPro" id="IPR036236">
    <property type="entry name" value="Znf_C2H2_sf"/>
</dbReference>
<feature type="region of interest" description="Disordered" evidence="10">
    <location>
        <begin position="1"/>
        <end position="197"/>
    </location>
</feature>
<gene>
    <name evidence="12" type="ORF">TCAL_00813</name>
</gene>
<keyword evidence="2" id="KW-0479">Metal-binding</keyword>
<name>A0A553NCS6_TIGCA</name>
<evidence type="ECO:0000256" key="2">
    <source>
        <dbReference type="ARBA" id="ARBA00022723"/>
    </source>
</evidence>
<evidence type="ECO:0000256" key="8">
    <source>
        <dbReference type="ARBA" id="ARBA00023242"/>
    </source>
</evidence>
<keyword evidence="5" id="KW-0862">Zinc</keyword>
<feature type="domain" description="C2H2-type" evidence="11">
    <location>
        <begin position="257"/>
        <end position="284"/>
    </location>
</feature>
<dbReference type="SMART" id="SM00355">
    <property type="entry name" value="ZnF_C2H2"/>
    <property type="match status" value="8"/>
</dbReference>
<evidence type="ECO:0000256" key="5">
    <source>
        <dbReference type="ARBA" id="ARBA00022833"/>
    </source>
</evidence>
<feature type="compositionally biased region" description="Basic and acidic residues" evidence="10">
    <location>
        <begin position="411"/>
        <end position="431"/>
    </location>
</feature>
<keyword evidence="7" id="KW-0804">Transcription</keyword>
<evidence type="ECO:0000256" key="4">
    <source>
        <dbReference type="ARBA" id="ARBA00022771"/>
    </source>
</evidence>
<dbReference type="SUPFAM" id="SSF57667">
    <property type="entry name" value="beta-beta-alpha zinc fingers"/>
    <property type="match status" value="4"/>
</dbReference>
<dbReference type="OrthoDB" id="1405595at2759"/>
<comment type="caution">
    <text evidence="12">The sequence shown here is derived from an EMBL/GenBank/DDBJ whole genome shotgun (WGS) entry which is preliminary data.</text>
</comment>
<keyword evidence="4 9" id="KW-0863">Zinc-finger</keyword>
<dbReference type="Proteomes" id="UP000318571">
    <property type="component" value="Chromosome 10"/>
</dbReference>
<feature type="compositionally biased region" description="Basic and acidic residues" evidence="10">
    <location>
        <begin position="88"/>
        <end position="112"/>
    </location>
</feature>
<feature type="compositionally biased region" description="Low complexity" evidence="10">
    <location>
        <begin position="784"/>
        <end position="793"/>
    </location>
</feature>
<feature type="compositionally biased region" description="Acidic residues" evidence="10">
    <location>
        <begin position="178"/>
        <end position="197"/>
    </location>
</feature>
<dbReference type="PANTHER" id="PTHR23235:SF120">
    <property type="entry name" value="KRUPPEL-LIKE FACTOR 15"/>
    <property type="match status" value="1"/>
</dbReference>
<organism evidence="12 13">
    <name type="scientific">Tigriopus californicus</name>
    <name type="common">Marine copepod</name>
    <dbReference type="NCBI Taxonomy" id="6832"/>
    <lineage>
        <taxon>Eukaryota</taxon>
        <taxon>Metazoa</taxon>
        <taxon>Ecdysozoa</taxon>
        <taxon>Arthropoda</taxon>
        <taxon>Crustacea</taxon>
        <taxon>Multicrustacea</taxon>
        <taxon>Hexanauplia</taxon>
        <taxon>Copepoda</taxon>
        <taxon>Harpacticoida</taxon>
        <taxon>Harpacticidae</taxon>
        <taxon>Tigriopus</taxon>
    </lineage>
</organism>
<keyword evidence="8" id="KW-0539">Nucleus</keyword>
<dbReference type="EMBL" id="VCGU01000458">
    <property type="protein sequence ID" value="TRY63208.1"/>
    <property type="molecule type" value="Genomic_DNA"/>
</dbReference>
<evidence type="ECO:0000256" key="3">
    <source>
        <dbReference type="ARBA" id="ARBA00022737"/>
    </source>
</evidence>
<dbReference type="GO" id="GO:0000978">
    <property type="term" value="F:RNA polymerase II cis-regulatory region sequence-specific DNA binding"/>
    <property type="evidence" value="ECO:0007669"/>
    <property type="project" value="TreeGrafter"/>
</dbReference>
<evidence type="ECO:0000256" key="10">
    <source>
        <dbReference type="SAM" id="MobiDB-lite"/>
    </source>
</evidence>
<evidence type="ECO:0000259" key="11">
    <source>
        <dbReference type="PROSITE" id="PS50157"/>
    </source>
</evidence>
<dbReference type="AlphaFoldDB" id="A0A553NCS6"/>
<dbReference type="InterPro" id="IPR013087">
    <property type="entry name" value="Znf_C2H2_type"/>
</dbReference>
<accession>A0A553NCS6</accession>
<feature type="compositionally biased region" description="Polar residues" evidence="10">
    <location>
        <begin position="1"/>
        <end position="13"/>
    </location>
</feature>
<evidence type="ECO:0000313" key="13">
    <source>
        <dbReference type="Proteomes" id="UP000318571"/>
    </source>
</evidence>
<evidence type="ECO:0000256" key="9">
    <source>
        <dbReference type="PROSITE-ProRule" id="PRU00042"/>
    </source>
</evidence>
<dbReference type="PROSITE" id="PS00028">
    <property type="entry name" value="ZINC_FINGER_C2H2_1"/>
    <property type="match status" value="7"/>
</dbReference>
<feature type="region of interest" description="Disordered" evidence="10">
    <location>
        <begin position="784"/>
        <end position="841"/>
    </location>
</feature>
<sequence>MSDSETPKATQAGESAPTEAAEVNEAANAVAPVPVRQSARSAAKAKAKLVEIASDWADNDEEERVVTAQTTEAADVEVESPSPVDSEAQDHDSKTPKINGKKGEEEGSEKADASQSDGTEESSASGPKAPEECGTSKHNGQLEVVPPSPVKTPASASPGKSNKKSKKESFKWNTPADEFADDVGSDEEGDYYDDPDNSTDIVIHLGQDADKYELEKKFQIKSENPEDIKRFVEHYKASLKVKEQRNTSKKPESKQKYECPKCNKVWNWPWELRRHVLTHYKEKERQQTTNYRCEECGRGFQWKRDLAQHRRLHTGDKLLVCSVCEKKFTTRQALLHHVVVHTGEKPFQCALCGNRFTQPANLRTHMKKKHGGGGIDANKCPHCQEQFQSIISVHQHILEDHQNIVAEDREEQQMEKLKREQEKAEKLRQKEERRKLRAERKKEKIDFNDFRSRGLQEWEINYEFYIGEGLVRGVDWDRTPSNGELACEICDRKFGWRYEVMFHNLCHMVDEFGNTKNRLCPECDTSFKVPIGLKHHLLLHTGELPFLCLHCWRSFSSHIDLKLHIRKEHLFHLEPEKKEIPSSRKMKIKAEPKRLTTIKGQKLEVDPSGDEQETMELVMDNQMDESSEGQTILLGSDGTIMHTGDQDMIVVIQSEDFDQNNGLIVVDPSQLQQVMGSDGMPVTVLQTQDGMIFGQDGSKVMVSEAGTSMALQMSNDGEVNSPSTSNTTTYAVQGADGKFFLPDGTQVEAANISIKGEDEGQQIVVSQTNDSGSGEEETTHIIVSDAAPTTEAESAADESIAEDSMVSEAVSQMDEASQGEAESTTTMVVVEEEEDQAQTTA</sequence>
<feature type="compositionally biased region" description="Low complexity" evidence="10">
    <location>
        <begin position="16"/>
        <end position="35"/>
    </location>
</feature>
<proteinExistence type="predicted"/>
<evidence type="ECO:0000256" key="1">
    <source>
        <dbReference type="ARBA" id="ARBA00004123"/>
    </source>
</evidence>
<feature type="domain" description="C2H2-type" evidence="11">
    <location>
        <begin position="546"/>
        <end position="569"/>
    </location>
</feature>
<comment type="subcellular location">
    <subcellularLocation>
        <location evidence="1">Nucleus</location>
    </subcellularLocation>
</comment>
<dbReference type="GO" id="GO:0000981">
    <property type="term" value="F:DNA-binding transcription factor activity, RNA polymerase II-specific"/>
    <property type="evidence" value="ECO:0007669"/>
    <property type="project" value="TreeGrafter"/>
</dbReference>
<feature type="compositionally biased region" description="Acidic residues" evidence="10">
    <location>
        <begin position="830"/>
        <end position="841"/>
    </location>
</feature>
<evidence type="ECO:0000256" key="6">
    <source>
        <dbReference type="ARBA" id="ARBA00023015"/>
    </source>
</evidence>
<feature type="domain" description="C2H2-type" evidence="11">
    <location>
        <begin position="291"/>
        <end position="318"/>
    </location>
</feature>
<keyword evidence="13" id="KW-1185">Reference proteome</keyword>
<feature type="domain" description="C2H2-type" evidence="11">
    <location>
        <begin position="319"/>
        <end position="346"/>
    </location>
</feature>
<feature type="domain" description="C2H2-type" evidence="11">
    <location>
        <begin position="518"/>
        <end position="545"/>
    </location>
</feature>
<feature type="compositionally biased region" description="Polar residues" evidence="10">
    <location>
        <begin position="113"/>
        <end position="125"/>
    </location>
</feature>
<evidence type="ECO:0000256" key="7">
    <source>
        <dbReference type="ARBA" id="ARBA00023163"/>
    </source>
</evidence>
<evidence type="ECO:0000313" key="12">
    <source>
        <dbReference type="EMBL" id="TRY63208.1"/>
    </source>
</evidence>